<dbReference type="InterPro" id="IPR001482">
    <property type="entry name" value="T2SS/T4SS_dom"/>
</dbReference>
<proteinExistence type="inferred from homology"/>
<organism evidence="3 4">
    <name type="scientific">Bacillus thuringiensis</name>
    <dbReference type="NCBI Taxonomy" id="1428"/>
    <lineage>
        <taxon>Bacteria</taxon>
        <taxon>Bacillati</taxon>
        <taxon>Bacillota</taxon>
        <taxon>Bacilli</taxon>
        <taxon>Bacillales</taxon>
        <taxon>Bacillaceae</taxon>
        <taxon>Bacillus</taxon>
        <taxon>Bacillus cereus group</taxon>
    </lineage>
</organism>
<feature type="domain" description="Bacterial type II secretion system protein E" evidence="2">
    <location>
        <begin position="204"/>
        <end position="370"/>
    </location>
</feature>
<dbReference type="InterPro" id="IPR050921">
    <property type="entry name" value="T4SS_GSP_E_ATPase"/>
</dbReference>
<dbReference type="Proteomes" id="UP000194143">
    <property type="component" value="Plasmid poh2"/>
</dbReference>
<dbReference type="RefSeq" id="WP_000109011.1">
    <property type="nucleotide sequence ID" value="NZ_CP011357.1"/>
</dbReference>
<sequence length="481" mass="56244">MSTVTPKLFDINSHLQERGVADVINYTVEKAKSVKQTHEFSEVLEIVKKSIENIYEDRGISSDEKIKRQEIEHNAILGDHEAEKILTKEIEKCLREQNLLDVKYPDFFDSLAQALFHEIYGFGAFYKWKKYPESVSASIIGKEIWFKINGKFVKQEEELRDEEHIYEIFRALEVGHKGLKINHENPRAEIEMKDGTRVNIIRPPANLFPVIVFRRFIIKNFSFEEQARRKTISSEDVELMEIISQLYLNMIIAGHVESGKSTMLKTIFASRSPEKIAICIETSPESFLKKDFPDRLVYDMYTINGNIEDVIYSALRTDHDYIIFQEVRGIEADGAMKGAERGTTGMMMTYHITDPSRTPEQLAQHIVDAYANRKLENEIRRVAKNLDLGIIMKNDEPKNEKRLMSIYEICYDYKGDKAWINYLMKYNELDERWEYNSEVSEALIKKMKSVDRKKAERFIQLLQERSERSPITTTIKEEIIF</sequence>
<evidence type="ECO:0000259" key="2">
    <source>
        <dbReference type="Pfam" id="PF00437"/>
    </source>
</evidence>
<comment type="similarity">
    <text evidence="1">Belongs to the GSP E family.</text>
</comment>
<dbReference type="GeneID" id="67470628"/>
<dbReference type="Pfam" id="PF00437">
    <property type="entry name" value="T2SSE"/>
    <property type="match status" value="1"/>
</dbReference>
<dbReference type="KEGG" id="bthy:AQ980_31435"/>
<dbReference type="EMBL" id="CP021063">
    <property type="protein sequence ID" value="ARP61573.1"/>
    <property type="molecule type" value="Genomic_DNA"/>
</dbReference>
<dbReference type="GO" id="GO:0016887">
    <property type="term" value="F:ATP hydrolysis activity"/>
    <property type="evidence" value="ECO:0007669"/>
    <property type="project" value="InterPro"/>
</dbReference>
<dbReference type="InterPro" id="IPR027417">
    <property type="entry name" value="P-loop_NTPase"/>
</dbReference>
<evidence type="ECO:0000313" key="3">
    <source>
        <dbReference type="EMBL" id="ARP61573.1"/>
    </source>
</evidence>
<reference evidence="3 4" key="1">
    <citation type="submission" date="2017-04" db="EMBL/GenBank/DDBJ databases">
        <title>Complete Genome Sequence of Bacillus thuringiensis type Strain ATCC 10792.</title>
        <authorList>
            <person name="Oh D.-H."/>
            <person name="Park B.-J."/>
            <person name="Shuai W."/>
            <person name="Chelliah R."/>
        </authorList>
    </citation>
    <scope>NUCLEOTIDE SEQUENCE [LARGE SCALE GENOMIC DNA]</scope>
    <source>
        <strain evidence="3 4">ATCC 10792</strain>
        <plasmid evidence="3 4">poh2</plasmid>
    </source>
</reference>
<dbReference type="PANTHER" id="PTHR30486:SF6">
    <property type="entry name" value="TYPE IV PILUS RETRACTATION ATPASE PILT"/>
    <property type="match status" value="1"/>
</dbReference>
<keyword evidence="4" id="KW-1185">Reference proteome</keyword>
<dbReference type="SMR" id="A0A1W6WZC5"/>
<geneLocation type="plasmid" evidence="3 4">
    <name>poh2</name>
</geneLocation>
<dbReference type="PANTHER" id="PTHR30486">
    <property type="entry name" value="TWITCHING MOTILITY PROTEIN PILT"/>
    <property type="match status" value="1"/>
</dbReference>
<dbReference type="Gene3D" id="3.40.50.300">
    <property type="entry name" value="P-loop containing nucleotide triphosphate hydrolases"/>
    <property type="match status" value="1"/>
</dbReference>
<keyword evidence="3" id="KW-0614">Plasmid</keyword>
<gene>
    <name evidence="3" type="ORF">CAB88_31680</name>
</gene>
<dbReference type="SUPFAM" id="SSF52540">
    <property type="entry name" value="P-loop containing nucleoside triphosphate hydrolases"/>
    <property type="match status" value="1"/>
</dbReference>
<name>A0A1W6WZC5_BACTU</name>
<evidence type="ECO:0000313" key="4">
    <source>
        <dbReference type="Proteomes" id="UP000194143"/>
    </source>
</evidence>
<dbReference type="AlphaFoldDB" id="A0A1W6WZC5"/>
<accession>A0A1W6WZC5</accession>
<evidence type="ECO:0000256" key="1">
    <source>
        <dbReference type="ARBA" id="ARBA00006611"/>
    </source>
</evidence>
<dbReference type="Gene3D" id="3.30.450.380">
    <property type="match status" value="1"/>
</dbReference>
<protein>
    <recommendedName>
        <fullName evidence="2">Bacterial type II secretion system protein E domain-containing protein</fullName>
    </recommendedName>
</protein>